<name>A0A1E5T0K4_9BACT</name>
<keyword evidence="1" id="KW-0812">Transmembrane</keyword>
<feature type="transmembrane region" description="Helical" evidence="1">
    <location>
        <begin position="74"/>
        <end position="92"/>
    </location>
</feature>
<dbReference type="OrthoDB" id="9860667at2"/>
<evidence type="ECO:0000256" key="1">
    <source>
        <dbReference type="SAM" id="Phobius"/>
    </source>
</evidence>
<organism evidence="2 3">
    <name type="scientific">Roseivirga misakiensis</name>
    <dbReference type="NCBI Taxonomy" id="1563681"/>
    <lineage>
        <taxon>Bacteria</taxon>
        <taxon>Pseudomonadati</taxon>
        <taxon>Bacteroidota</taxon>
        <taxon>Cytophagia</taxon>
        <taxon>Cytophagales</taxon>
        <taxon>Roseivirgaceae</taxon>
        <taxon>Roseivirga</taxon>
    </lineage>
</organism>
<reference evidence="2 3" key="1">
    <citation type="submission" date="2016-08" db="EMBL/GenBank/DDBJ databases">
        <title>Draft genome of Fabibacter sp. strain SK-8.</title>
        <authorList>
            <person name="Wong S.-K."/>
            <person name="Hamasaki K."/>
            <person name="Yoshizawa S."/>
        </authorList>
    </citation>
    <scope>NUCLEOTIDE SEQUENCE [LARGE SCALE GENOMIC DNA]</scope>
    <source>
        <strain evidence="2 3">SK-8</strain>
    </source>
</reference>
<comment type="caution">
    <text evidence="2">The sequence shown here is derived from an EMBL/GenBank/DDBJ whole genome shotgun (WGS) entry which is preliminary data.</text>
</comment>
<dbReference type="Proteomes" id="UP000095552">
    <property type="component" value="Unassembled WGS sequence"/>
</dbReference>
<evidence type="ECO:0000313" key="3">
    <source>
        <dbReference type="Proteomes" id="UP000095552"/>
    </source>
</evidence>
<keyword evidence="3" id="KW-1185">Reference proteome</keyword>
<gene>
    <name evidence="2" type="ORF">BFP71_15715</name>
</gene>
<proteinExistence type="predicted"/>
<evidence type="ECO:0000313" key="2">
    <source>
        <dbReference type="EMBL" id="OEK04885.1"/>
    </source>
</evidence>
<dbReference type="EMBL" id="MDGQ01000005">
    <property type="protein sequence ID" value="OEK04885.1"/>
    <property type="molecule type" value="Genomic_DNA"/>
</dbReference>
<sequence>MSGNRLDELTQKFQDGILSKHETEELKGILKDFPDNPLSTYYQFVDQMIQETSVQVDQEDVFERINSNRKRTRIWSYAAMIIVVFSFAYLFLPKPKDPPSNEVSEVEINEAYKNSLEALAAISSLINEGVNDIYKGVAISAPFQDFKQLNETTKKILKDEKDN</sequence>
<keyword evidence="1" id="KW-0472">Membrane</keyword>
<dbReference type="RefSeq" id="WP_069836390.1">
    <property type="nucleotide sequence ID" value="NZ_MDGQ01000005.1"/>
</dbReference>
<dbReference type="STRING" id="1563681.BFP71_15715"/>
<keyword evidence="1" id="KW-1133">Transmembrane helix</keyword>
<accession>A0A1E5T0K4</accession>
<protein>
    <submittedName>
        <fullName evidence="2">Uncharacterized protein</fullName>
    </submittedName>
</protein>
<dbReference type="AlphaFoldDB" id="A0A1E5T0K4"/>